<comment type="similarity">
    <text evidence="5">Belongs to the SAT4 family.</text>
</comment>
<feature type="transmembrane region" description="Helical" evidence="6">
    <location>
        <begin position="20"/>
        <end position="51"/>
    </location>
</feature>
<sequence length="288" mass="31347">MFIKIAILALYKRIFGHVTLANTLILSGVAFVCVFYIAMVSSLAAACIPHSQDYAEGGWSSASYTTRCQRYSIPLSATTGIVGAIIDIYILIVPQFFIWGLQTSRKRKASVSLVFIIGSAATIFSIAGAVYRFQVRKSGDEDFTWTTMGIYAMDIAEINSGVVCSCMPVIFVLFKGTLDKLVGWLSGLLHLITGHSRDSSNMGPNGGNDIHITLYKCVDGGGQELPQVPKGTVTGLRSFVRNFGRTDVEKTEGHLSTDGNMLTVVSEVYDYHQHFRDGAPWMGQSAST</sequence>
<dbReference type="GO" id="GO:0016020">
    <property type="term" value="C:membrane"/>
    <property type="evidence" value="ECO:0007669"/>
    <property type="project" value="UniProtKB-SubCell"/>
</dbReference>
<feature type="transmembrane region" description="Helical" evidence="6">
    <location>
        <begin position="111"/>
        <end position="131"/>
    </location>
</feature>
<feature type="transmembrane region" description="Helical" evidence="6">
    <location>
        <begin position="151"/>
        <end position="174"/>
    </location>
</feature>
<dbReference type="InterPro" id="IPR049326">
    <property type="entry name" value="Rhodopsin_dom_fungi"/>
</dbReference>
<keyword evidence="9" id="KW-1185">Reference proteome</keyword>
<feature type="domain" description="Rhodopsin" evidence="7">
    <location>
        <begin position="1"/>
        <end position="174"/>
    </location>
</feature>
<gene>
    <name evidence="8" type="ORF">VSDG_06388</name>
</gene>
<feature type="transmembrane region" description="Helical" evidence="6">
    <location>
        <begin position="71"/>
        <end position="99"/>
    </location>
</feature>
<name>A0A423VPL4_CYTCH</name>
<evidence type="ECO:0000256" key="6">
    <source>
        <dbReference type="SAM" id="Phobius"/>
    </source>
</evidence>
<dbReference type="STRING" id="252740.A0A423VPL4"/>
<evidence type="ECO:0000256" key="3">
    <source>
        <dbReference type="ARBA" id="ARBA00022989"/>
    </source>
</evidence>
<dbReference type="AlphaFoldDB" id="A0A423VPL4"/>
<keyword evidence="4 6" id="KW-0472">Membrane</keyword>
<dbReference type="Proteomes" id="UP000284375">
    <property type="component" value="Unassembled WGS sequence"/>
</dbReference>
<evidence type="ECO:0000313" key="9">
    <source>
        <dbReference type="Proteomes" id="UP000284375"/>
    </source>
</evidence>
<protein>
    <recommendedName>
        <fullName evidence="7">Rhodopsin domain-containing protein</fullName>
    </recommendedName>
</protein>
<evidence type="ECO:0000256" key="5">
    <source>
        <dbReference type="ARBA" id="ARBA00038359"/>
    </source>
</evidence>
<keyword evidence="3 6" id="KW-1133">Transmembrane helix</keyword>
<dbReference type="PANTHER" id="PTHR33048:SF158">
    <property type="entry name" value="MEMBRANE PROTEIN PTH11-LIKE, PUTATIVE-RELATED"/>
    <property type="match status" value="1"/>
</dbReference>
<comment type="subcellular location">
    <subcellularLocation>
        <location evidence="1">Membrane</location>
        <topology evidence="1">Multi-pass membrane protein</topology>
    </subcellularLocation>
</comment>
<dbReference type="EMBL" id="LJZO01000035">
    <property type="protein sequence ID" value="ROV92952.1"/>
    <property type="molecule type" value="Genomic_DNA"/>
</dbReference>
<dbReference type="Pfam" id="PF20684">
    <property type="entry name" value="Fung_rhodopsin"/>
    <property type="match status" value="1"/>
</dbReference>
<keyword evidence="2 6" id="KW-0812">Transmembrane</keyword>
<dbReference type="InterPro" id="IPR052337">
    <property type="entry name" value="SAT4-like"/>
</dbReference>
<comment type="caution">
    <text evidence="8">The sequence shown here is derived from an EMBL/GenBank/DDBJ whole genome shotgun (WGS) entry which is preliminary data.</text>
</comment>
<organism evidence="8 9">
    <name type="scientific">Cytospora chrysosperma</name>
    <name type="common">Cytospora canker fungus</name>
    <name type="synonym">Sphaeria chrysosperma</name>
    <dbReference type="NCBI Taxonomy" id="252740"/>
    <lineage>
        <taxon>Eukaryota</taxon>
        <taxon>Fungi</taxon>
        <taxon>Dikarya</taxon>
        <taxon>Ascomycota</taxon>
        <taxon>Pezizomycotina</taxon>
        <taxon>Sordariomycetes</taxon>
        <taxon>Sordariomycetidae</taxon>
        <taxon>Diaporthales</taxon>
        <taxon>Cytosporaceae</taxon>
        <taxon>Cytospora</taxon>
    </lineage>
</organism>
<evidence type="ECO:0000256" key="1">
    <source>
        <dbReference type="ARBA" id="ARBA00004141"/>
    </source>
</evidence>
<evidence type="ECO:0000259" key="7">
    <source>
        <dbReference type="Pfam" id="PF20684"/>
    </source>
</evidence>
<proteinExistence type="inferred from homology"/>
<dbReference type="PANTHER" id="PTHR33048">
    <property type="entry name" value="PTH11-LIKE INTEGRAL MEMBRANE PROTEIN (AFU_ORTHOLOGUE AFUA_5G11245)"/>
    <property type="match status" value="1"/>
</dbReference>
<evidence type="ECO:0000256" key="4">
    <source>
        <dbReference type="ARBA" id="ARBA00023136"/>
    </source>
</evidence>
<dbReference type="OrthoDB" id="444631at2759"/>
<evidence type="ECO:0000256" key="2">
    <source>
        <dbReference type="ARBA" id="ARBA00022692"/>
    </source>
</evidence>
<evidence type="ECO:0000313" key="8">
    <source>
        <dbReference type="EMBL" id="ROV92952.1"/>
    </source>
</evidence>
<reference evidence="8 9" key="1">
    <citation type="submission" date="2015-09" db="EMBL/GenBank/DDBJ databases">
        <title>Host preference determinants of Valsa canker pathogens revealed by comparative genomics.</title>
        <authorList>
            <person name="Yin Z."/>
            <person name="Huang L."/>
        </authorList>
    </citation>
    <scope>NUCLEOTIDE SEQUENCE [LARGE SCALE GENOMIC DNA]</scope>
    <source>
        <strain evidence="8 9">YSFL</strain>
    </source>
</reference>
<accession>A0A423VPL4</accession>